<accession>A0A845A880</accession>
<evidence type="ECO:0000313" key="2">
    <source>
        <dbReference type="Proteomes" id="UP000460561"/>
    </source>
</evidence>
<organism evidence="1 2">
    <name type="scientific">Altericroceibacterium indicum</name>
    <dbReference type="NCBI Taxonomy" id="374177"/>
    <lineage>
        <taxon>Bacteria</taxon>
        <taxon>Pseudomonadati</taxon>
        <taxon>Pseudomonadota</taxon>
        <taxon>Alphaproteobacteria</taxon>
        <taxon>Sphingomonadales</taxon>
        <taxon>Erythrobacteraceae</taxon>
        <taxon>Altericroceibacterium</taxon>
    </lineage>
</organism>
<gene>
    <name evidence="1" type="ORF">GRI39_05275</name>
</gene>
<comment type="caution">
    <text evidence="1">The sequence shown here is derived from an EMBL/GenBank/DDBJ whole genome shotgun (WGS) entry which is preliminary data.</text>
</comment>
<dbReference type="AlphaFoldDB" id="A0A845A880"/>
<name>A0A845A880_9SPHN</name>
<sequence length="339" mass="36262">MADAFSLPVASWRVELDGEDLTAKINPRLISASIREKRAEEVDQLDIVMHDSDGLMELPPSGARLTVSMGWEKGSGLPKGLVAKGSFKVDEAQWQGPPDHITIRARSADFTDAFRVRRDRSFVGKALSEILGAIAGDNGLALTLDANLGSRVIPALGPGAKSDAALLLALGKRFDAVATVKAGRLIFGPVGSGMSTGGKSLPIETIERAATASADYQRIERESYGLVTAVWHDKASGERKTVQVGGGETGKPKRLRKVYANEADARQAAQAEDSRIGRAKARITLDLPLGRPDLFPERPITLTGFKSEVDARSWIVEEAEHSMNGSGGLKSRLALQASR</sequence>
<dbReference type="Pfam" id="PF05954">
    <property type="entry name" value="Phage_GPD"/>
    <property type="match status" value="1"/>
</dbReference>
<evidence type="ECO:0000313" key="1">
    <source>
        <dbReference type="EMBL" id="MXP25453.1"/>
    </source>
</evidence>
<keyword evidence="2" id="KW-1185">Reference proteome</keyword>
<dbReference type="RefSeq" id="WP_160738685.1">
    <property type="nucleotide sequence ID" value="NZ_WTYQ01000002.1"/>
</dbReference>
<dbReference type="OrthoDB" id="4070623at2"/>
<proteinExistence type="predicted"/>
<dbReference type="SUPFAM" id="SSF69279">
    <property type="entry name" value="Phage tail proteins"/>
    <property type="match status" value="1"/>
</dbReference>
<reference evidence="1 2" key="1">
    <citation type="submission" date="2019-12" db="EMBL/GenBank/DDBJ databases">
        <title>Genomic-based taxomic classification of the family Erythrobacteraceae.</title>
        <authorList>
            <person name="Xu L."/>
        </authorList>
    </citation>
    <scope>NUCLEOTIDE SEQUENCE [LARGE SCALE GENOMIC DNA]</scope>
    <source>
        <strain evidence="1 2">DSM 18604</strain>
    </source>
</reference>
<protein>
    <submittedName>
        <fullName evidence="1">Phage late control D family protein</fullName>
    </submittedName>
</protein>
<dbReference type="EMBL" id="WTYQ01000002">
    <property type="protein sequence ID" value="MXP25453.1"/>
    <property type="molecule type" value="Genomic_DNA"/>
</dbReference>
<dbReference type="Proteomes" id="UP000460561">
    <property type="component" value="Unassembled WGS sequence"/>
</dbReference>